<evidence type="ECO:0000313" key="4">
    <source>
        <dbReference type="EMBL" id="VDI73290.1"/>
    </source>
</evidence>
<dbReference type="SUPFAM" id="SSF101898">
    <property type="entry name" value="NHL repeat"/>
    <property type="match status" value="1"/>
</dbReference>
<organism evidence="4 5">
    <name type="scientific">Mytilus galloprovincialis</name>
    <name type="common">Mediterranean mussel</name>
    <dbReference type="NCBI Taxonomy" id="29158"/>
    <lineage>
        <taxon>Eukaryota</taxon>
        <taxon>Metazoa</taxon>
        <taxon>Spiralia</taxon>
        <taxon>Lophotrochozoa</taxon>
        <taxon>Mollusca</taxon>
        <taxon>Bivalvia</taxon>
        <taxon>Autobranchia</taxon>
        <taxon>Pteriomorphia</taxon>
        <taxon>Mytilida</taxon>
        <taxon>Mytiloidea</taxon>
        <taxon>Mytilidae</taxon>
        <taxon>Mytilinae</taxon>
        <taxon>Mytilus</taxon>
    </lineage>
</organism>
<feature type="domain" description="B box-type" evidence="3">
    <location>
        <begin position="7"/>
        <end position="54"/>
    </location>
</feature>
<dbReference type="Gene3D" id="3.30.160.60">
    <property type="entry name" value="Classic Zinc Finger"/>
    <property type="match status" value="1"/>
</dbReference>
<feature type="domain" description="B box-type" evidence="3">
    <location>
        <begin position="67"/>
        <end position="108"/>
    </location>
</feature>
<dbReference type="InterPro" id="IPR000315">
    <property type="entry name" value="Znf_B-box"/>
</dbReference>
<dbReference type="InterPro" id="IPR011042">
    <property type="entry name" value="6-blade_b-propeller_TolB-like"/>
</dbReference>
<dbReference type="SMART" id="SM00336">
    <property type="entry name" value="BBOX"/>
    <property type="match status" value="2"/>
</dbReference>
<dbReference type="Proteomes" id="UP000596742">
    <property type="component" value="Unassembled WGS sequence"/>
</dbReference>
<protein>
    <recommendedName>
        <fullName evidence="3">B box-type domain-containing protein</fullName>
    </recommendedName>
</protein>
<dbReference type="SUPFAM" id="SSF57845">
    <property type="entry name" value="B-box zinc-binding domain"/>
    <property type="match status" value="1"/>
</dbReference>
<dbReference type="InterPro" id="IPR047153">
    <property type="entry name" value="TRIM45/56/19-like"/>
</dbReference>
<evidence type="ECO:0000256" key="2">
    <source>
        <dbReference type="SAM" id="MobiDB-lite"/>
    </source>
</evidence>
<dbReference type="GO" id="GO:0008270">
    <property type="term" value="F:zinc ion binding"/>
    <property type="evidence" value="ECO:0007669"/>
    <property type="project" value="UniProtKB-KW"/>
</dbReference>
<sequence length="463" mass="52843">MQRLNSQVSLSCAECDMRKKLKYRCMECKVTICENCKEMHSNFQPNLIHTVLSFDDITSYNCTENQIRKMPCKKHVTKQYSSFCQTCKFLICEDCYAEGHSYHIKIDIDQFLQENFISEDKNRKPTFRRMSSNDTLSTDCPDDDDDADGTLSPVSHSASAGSLFMRRTVEMKVIKSFNTKLPAINCIEIVNEEEAIIFHYEGDIFKIRLIPTLITNRLRHIDEIRGLTPADIAVNSVGDIYFICKTDNCIKLAKKNNHNKIQVSSLPKPFTLEPLCIHCETDHDSIIWIGLAEFGANYKHTYNSSRQIVSILSNGNLCSIFEYSDENQPLFTLPWRITSNEGRIYVIDRKNESTGTVVALNKYGNMKWRYSDLHPSLSHRPFLPSDVVVTKSTNIVVLDSANNALHILSYDGNLILQQSLESFEIEYPISMKFDASNCLWIGSGFNGIADSKAKLYKFQITGI</sequence>
<dbReference type="AlphaFoldDB" id="A0A8B6H3I9"/>
<keyword evidence="5" id="KW-1185">Reference proteome</keyword>
<dbReference type="EMBL" id="UYJE01009409">
    <property type="protein sequence ID" value="VDI73290.1"/>
    <property type="molecule type" value="Genomic_DNA"/>
</dbReference>
<comment type="caution">
    <text evidence="4">The sequence shown here is derived from an EMBL/GenBank/DDBJ whole genome shotgun (WGS) entry which is preliminary data.</text>
</comment>
<name>A0A8B6H3I9_MYTGA</name>
<gene>
    <name evidence="4" type="ORF">MGAL_10B031907</name>
</gene>
<dbReference type="Pfam" id="PF00643">
    <property type="entry name" value="zf-B_box"/>
    <property type="match status" value="2"/>
</dbReference>
<feature type="region of interest" description="Disordered" evidence="2">
    <location>
        <begin position="123"/>
        <end position="142"/>
    </location>
</feature>
<evidence type="ECO:0000259" key="3">
    <source>
        <dbReference type="PROSITE" id="PS50119"/>
    </source>
</evidence>
<keyword evidence="1" id="KW-0863">Zinc-finger</keyword>
<keyword evidence="1" id="KW-0862">Zinc</keyword>
<reference evidence="4" key="1">
    <citation type="submission" date="2018-11" db="EMBL/GenBank/DDBJ databases">
        <authorList>
            <person name="Alioto T."/>
            <person name="Alioto T."/>
        </authorList>
    </citation>
    <scope>NUCLEOTIDE SEQUENCE</scope>
</reference>
<dbReference type="Gene3D" id="2.120.10.30">
    <property type="entry name" value="TolB, C-terminal domain"/>
    <property type="match status" value="1"/>
</dbReference>
<accession>A0A8B6H3I9</accession>
<dbReference type="PROSITE" id="PS50119">
    <property type="entry name" value="ZF_BBOX"/>
    <property type="match status" value="2"/>
</dbReference>
<dbReference type="OrthoDB" id="6050621at2759"/>
<dbReference type="PANTHER" id="PTHR25462:SF296">
    <property type="entry name" value="MEIOTIC P26, ISOFORM F"/>
    <property type="match status" value="1"/>
</dbReference>
<dbReference type="PANTHER" id="PTHR25462">
    <property type="entry name" value="BONUS, ISOFORM C-RELATED"/>
    <property type="match status" value="1"/>
</dbReference>
<proteinExistence type="predicted"/>
<evidence type="ECO:0000313" key="5">
    <source>
        <dbReference type="Proteomes" id="UP000596742"/>
    </source>
</evidence>
<keyword evidence="1" id="KW-0479">Metal-binding</keyword>
<evidence type="ECO:0000256" key="1">
    <source>
        <dbReference type="PROSITE-ProRule" id="PRU00024"/>
    </source>
</evidence>